<dbReference type="Gene3D" id="1.25.40.10">
    <property type="entry name" value="Tetratricopeptide repeat domain"/>
    <property type="match status" value="1"/>
</dbReference>
<gene>
    <name evidence="4" type="ORF">N7G274_010387</name>
</gene>
<protein>
    <recommendedName>
        <fullName evidence="3">C2H2-type domain-containing protein</fullName>
    </recommendedName>
</protein>
<dbReference type="Pfam" id="PF13424">
    <property type="entry name" value="TPR_12"/>
    <property type="match status" value="1"/>
</dbReference>
<comment type="caution">
    <text evidence="4">The sequence shown here is derived from an EMBL/GenBank/DDBJ whole genome shotgun (WGS) entry which is preliminary data.</text>
</comment>
<dbReference type="InterPro" id="IPR002182">
    <property type="entry name" value="NB-ARC"/>
</dbReference>
<dbReference type="SUPFAM" id="SSF48452">
    <property type="entry name" value="TPR-like"/>
    <property type="match status" value="1"/>
</dbReference>
<feature type="region of interest" description="Disordered" evidence="2">
    <location>
        <begin position="201"/>
        <end position="222"/>
    </location>
</feature>
<dbReference type="InterPro" id="IPR011990">
    <property type="entry name" value="TPR-like_helical_dom_sf"/>
</dbReference>
<reference evidence="4 5" key="1">
    <citation type="submission" date="2024-09" db="EMBL/GenBank/DDBJ databases">
        <title>Rethinking Asexuality: The Enigmatic Case of Functional Sexual Genes in Lepraria (Stereocaulaceae).</title>
        <authorList>
            <person name="Doellman M."/>
            <person name="Sun Y."/>
            <person name="Barcenas-Pena A."/>
            <person name="Lumbsch H.T."/>
            <person name="Grewe F."/>
        </authorList>
    </citation>
    <scope>NUCLEOTIDE SEQUENCE [LARGE SCALE GENOMIC DNA]</scope>
    <source>
        <strain evidence="4 5">Mercado 3170</strain>
    </source>
</reference>
<dbReference type="Proteomes" id="UP001590950">
    <property type="component" value="Unassembled WGS sequence"/>
</dbReference>
<sequence length="1349" mass="153209">MVPLIRHEPCQTLPIPLVPHYNTTIYHTLNLYSHQMAIVEFAGSIAGLFRECQGTLDKLCDNLSELPEDAPEEPEFRRCNDEVGRLRLWDAETGAKEGHLDHALRKSSRLRDGVLELLHDLRNLSAQAVSTLSGDGAKAIDESAAPESVGLVSERGSSVSSELDSSLSVSSTDSSCPLHQTITEMREIVTCLLRLMPSLQDPTPQHTGAQVSHEGADSFDQSHVRSKFPHADLELLNRLGTANWNRRQELLILRETDEDNALASDLRDGEDIPYEKQEADYTSEADVSMYSTRYGTSAGTQPTGKWTSSERDSRIGTAMTSLTDISGQKLKDFNRPVVAVEVHRLKLPRPPKPNLSSDGHQFKCPYCFHELIEVNSSSSWKEHVMKDLEPYMCTFGGCIRPNKTYGSRGEWIQHEIDAHQKKKTWACRPCHKEFITRNLFDDHMRKFHMLITQHQLEAFAELCEQPSGKLESRSRCPLCFEECRNDRRLRKHLADHLEQIALFAALPARPQLDSDDELDLMEDSGSDGETRAESVILDVPRDPRSPDETRRATVQRFLGEQAESNSTENIHAPQEVIPSLEGLSNAKDASVQFPVMTIGHPPNESFYGRDHAISEIHQRLSVPGEMCIVYGIGGVGKTLTAVEYAYRYKEAYDCIFWLQADTAPGLAESYGEIAHALRLVQGSEDQGQIIGLSRDWMENTTRRWLLIFDNVEDWDFVLQYLPRDFYHSNGSTIVTTQDSTLVANAKHNYELETFGEEDGSTMLLQYLERADPLRDPERDLAQQISGLVGGLPVAISHVAGYVSYSQCSLSELLEMFKQRRRHTGAATSEDDDLPASFRQASFSYDETLAMVWNVTLRELSTDARDLTYILAYLNCEAVPESMLCAVHPEAFLEFLDSRERIRYQRMKRPLLKRRLIQAKEIEGEPCLYLHRSLQRSIRDTTAKDHAQRQVVFEQALNIVRKVFPLSSPIQVPEPSSWREHQKLLPHVMSLQSAFVEARGGIRGGRKFASLLSDAGINQWARGFTRDGLLLLETAEHVLNEISSDASRSFNDSEIMRADINAIIALMYDNTGISTRAESLKKRRIALDIRKKRTESLAQVTRNEDILLYNAWLDYAISLLQYNRYQEAEPILIKCLEKYRQWDTPEQIPFEYAKYEHKMAFVRMYQGRYDESLELGQLGVQHMDNTGNEALMLRFKFDLACIHLQSGNADKALEMHREVLDARIVVCGKVNENTLQSYYAVGALHELRGEFAEAETCFRHALDQRRAAYWSIEAVARTQYHLSLVLRAQKKELERATKNYDEAKATLSRLLPLDLPDQLKSVENDSALFDHLLTVYGARFTGTDLLELIR</sequence>
<dbReference type="InterPro" id="IPR058925">
    <property type="entry name" value="zf-C2H2_AcuF"/>
</dbReference>
<organism evidence="4 5">
    <name type="scientific">Stereocaulon virgatum</name>
    <dbReference type="NCBI Taxonomy" id="373712"/>
    <lineage>
        <taxon>Eukaryota</taxon>
        <taxon>Fungi</taxon>
        <taxon>Dikarya</taxon>
        <taxon>Ascomycota</taxon>
        <taxon>Pezizomycotina</taxon>
        <taxon>Lecanoromycetes</taxon>
        <taxon>OSLEUM clade</taxon>
        <taxon>Lecanoromycetidae</taxon>
        <taxon>Lecanorales</taxon>
        <taxon>Lecanorineae</taxon>
        <taxon>Stereocaulaceae</taxon>
        <taxon>Stereocaulon</taxon>
    </lineage>
</organism>
<evidence type="ECO:0000313" key="5">
    <source>
        <dbReference type="Proteomes" id="UP001590950"/>
    </source>
</evidence>
<dbReference type="Pfam" id="PF00931">
    <property type="entry name" value="NB-ARC"/>
    <property type="match status" value="1"/>
</dbReference>
<dbReference type="InterPro" id="IPR019734">
    <property type="entry name" value="TPR_rpt"/>
</dbReference>
<dbReference type="PROSITE" id="PS00028">
    <property type="entry name" value="ZINC_FINGER_C2H2_1"/>
    <property type="match status" value="1"/>
</dbReference>
<dbReference type="PANTHER" id="PTHR35391">
    <property type="entry name" value="C2H2-TYPE DOMAIN-CONTAINING PROTEIN-RELATED"/>
    <property type="match status" value="1"/>
</dbReference>
<dbReference type="SUPFAM" id="SSF52540">
    <property type="entry name" value="P-loop containing nucleoside triphosphate hydrolases"/>
    <property type="match status" value="1"/>
</dbReference>
<keyword evidence="1" id="KW-0862">Zinc</keyword>
<evidence type="ECO:0000313" key="4">
    <source>
        <dbReference type="EMBL" id="KAL2036844.1"/>
    </source>
</evidence>
<dbReference type="Gene3D" id="3.40.50.300">
    <property type="entry name" value="P-loop containing nucleotide triphosphate hydrolases"/>
    <property type="match status" value="1"/>
</dbReference>
<dbReference type="SMART" id="SM00355">
    <property type="entry name" value="ZnF_C2H2"/>
    <property type="match status" value="3"/>
</dbReference>
<accession>A0ABR3ZWF0</accession>
<feature type="domain" description="C2H2-type" evidence="3">
    <location>
        <begin position="425"/>
        <end position="448"/>
    </location>
</feature>
<proteinExistence type="predicted"/>
<dbReference type="EMBL" id="JBEFKJ010000048">
    <property type="protein sequence ID" value="KAL2036844.1"/>
    <property type="molecule type" value="Genomic_DNA"/>
</dbReference>
<keyword evidence="1" id="KW-0479">Metal-binding</keyword>
<dbReference type="PANTHER" id="PTHR35391:SF7">
    <property type="entry name" value="C2H2-TYPE DOMAIN-CONTAINING PROTEIN"/>
    <property type="match status" value="1"/>
</dbReference>
<evidence type="ECO:0000259" key="3">
    <source>
        <dbReference type="PROSITE" id="PS50157"/>
    </source>
</evidence>
<dbReference type="InterPro" id="IPR027417">
    <property type="entry name" value="P-loop_NTPase"/>
</dbReference>
<name>A0ABR3ZWF0_9LECA</name>
<keyword evidence="5" id="KW-1185">Reference proteome</keyword>
<evidence type="ECO:0000256" key="2">
    <source>
        <dbReference type="SAM" id="MobiDB-lite"/>
    </source>
</evidence>
<dbReference type="InterPro" id="IPR013087">
    <property type="entry name" value="Znf_C2H2_type"/>
</dbReference>
<keyword evidence="1" id="KW-0863">Zinc-finger</keyword>
<evidence type="ECO:0000256" key="1">
    <source>
        <dbReference type="PROSITE-ProRule" id="PRU00042"/>
    </source>
</evidence>
<dbReference type="PROSITE" id="PS50157">
    <property type="entry name" value="ZINC_FINGER_C2H2_2"/>
    <property type="match status" value="1"/>
</dbReference>
<dbReference type="Pfam" id="PF26082">
    <property type="entry name" value="zf-C2H2_AcuF"/>
    <property type="match status" value="1"/>
</dbReference>
<dbReference type="SMART" id="SM00028">
    <property type="entry name" value="TPR"/>
    <property type="match status" value="4"/>
</dbReference>
<feature type="compositionally biased region" description="Polar residues" evidence="2">
    <location>
        <begin position="201"/>
        <end position="210"/>
    </location>
</feature>